<organism evidence="2 3">
    <name type="scientific">Providencia manganoxydans</name>
    <dbReference type="NCBI Taxonomy" id="2923283"/>
    <lineage>
        <taxon>Bacteria</taxon>
        <taxon>Pseudomonadati</taxon>
        <taxon>Pseudomonadota</taxon>
        <taxon>Gammaproteobacteria</taxon>
        <taxon>Enterobacterales</taxon>
        <taxon>Morganellaceae</taxon>
        <taxon>Providencia</taxon>
    </lineage>
</organism>
<reference evidence="3" key="1">
    <citation type="submission" date="2021-01" db="EMBL/GenBank/DDBJ databases">
        <title>Providencia vermicola LLDRA6, a soil-borne Mn(II)-oxidizing bacterium, exploits a strategy of superoxide production coupled to hydrogen peroxide consumption to generate Mn oxides, as revealed by transcriptional up-regulation of genes for phenylacetic acid catabolism.</title>
        <authorList>
            <person name="Chen S."/>
            <person name="Ding Z."/>
            <person name="Chen J."/>
            <person name="Luo J."/>
            <person name="Ruan X."/>
            <person name="Li Z."/>
            <person name="Liao F."/>
            <person name="He J."/>
            <person name="Li D."/>
        </authorList>
    </citation>
    <scope>NUCLEOTIDE SEQUENCE [LARGE SCALE GENOMIC DNA]</scope>
    <source>
        <strain evidence="3">LLDRA6</strain>
    </source>
</reference>
<accession>A0ABX7AF83</accession>
<evidence type="ECO:0000313" key="2">
    <source>
        <dbReference type="EMBL" id="QQO62606.1"/>
    </source>
</evidence>
<feature type="compositionally biased region" description="Basic and acidic residues" evidence="1">
    <location>
        <begin position="320"/>
        <end position="343"/>
    </location>
</feature>
<evidence type="ECO:0008006" key="4">
    <source>
        <dbReference type="Google" id="ProtNLM"/>
    </source>
</evidence>
<dbReference type="Proteomes" id="UP000596157">
    <property type="component" value="Chromosome"/>
</dbReference>
<feature type="region of interest" description="Disordered" evidence="1">
    <location>
        <begin position="315"/>
        <end position="343"/>
    </location>
</feature>
<dbReference type="EMBL" id="CP067099">
    <property type="protein sequence ID" value="QQO62606.1"/>
    <property type="molecule type" value="Genomic_DNA"/>
</dbReference>
<evidence type="ECO:0000313" key="3">
    <source>
        <dbReference type="Proteomes" id="UP000596157"/>
    </source>
</evidence>
<gene>
    <name evidence="2" type="ORF">JI723_00995</name>
</gene>
<sequence length="435" mass="47210">MSTILSPSPSSISTSKLAGIEELAANSLLGEQGKASTAITQAVSVKDALEMPSAQLQEKPLLKMPEQIASDSSVLLGVNAMNKVQAEESRNMVIGLSSAITHIQQYSAATNLKIENVIRDIITEDNAKLEKMFPTIASFDESEIKQLSQAVNILLAGSAIEDVQHSQNQQDDIKIGKQSLEAVKGSQFIGIISSDILVELRNLLSQIKLIINTTDRQLQADFLKLKTQMVQSAADTTIQEGKAAFQAALVGFAVSMAMTTVGALAQTKQLHTQTKAINTHGVAKNNFSTDAQKSMELSRSSMVKTGNKSIDQQNALAGARHQDASNRSRLEADKHQTQLDRVTNETQKKSVIIETYGRLSDNLGQVVTAGLNQETKILEAHKIILQDIGDTARSIASDKEKQIDTVMDLMRKVFDILKDIIEGQIRTFQAVATRG</sequence>
<protein>
    <recommendedName>
        <fullName evidence="4">Type III secretion target, IpaC/SipC family</fullName>
    </recommendedName>
</protein>
<keyword evidence="3" id="KW-1185">Reference proteome</keyword>
<evidence type="ECO:0000256" key="1">
    <source>
        <dbReference type="SAM" id="MobiDB-lite"/>
    </source>
</evidence>
<proteinExistence type="predicted"/>
<dbReference type="RefSeq" id="WP_272580567.1">
    <property type="nucleotide sequence ID" value="NZ_CP067099.1"/>
</dbReference>
<name>A0ABX7AF83_9GAMM</name>
<dbReference type="GeneID" id="92277247"/>